<name>A0A1W0BB68_9NOCA</name>
<dbReference type="AlphaFoldDB" id="A0A1W0BB68"/>
<dbReference type="InterPro" id="IPR025751">
    <property type="entry name" value="RsbRD_N_dom"/>
</dbReference>
<keyword evidence="3" id="KW-1185">Reference proteome</keyword>
<evidence type="ECO:0000313" key="3">
    <source>
        <dbReference type="Proteomes" id="UP000188836"/>
    </source>
</evidence>
<organism evidence="2 3">
    <name type="scientific">Nocardia donostiensis</name>
    <dbReference type="NCBI Taxonomy" id="1538463"/>
    <lineage>
        <taxon>Bacteria</taxon>
        <taxon>Bacillati</taxon>
        <taxon>Actinomycetota</taxon>
        <taxon>Actinomycetes</taxon>
        <taxon>Mycobacteriales</taxon>
        <taxon>Nocardiaceae</taxon>
        <taxon>Nocardia</taxon>
    </lineage>
</organism>
<comment type="caution">
    <text evidence="2">The sequence shown here is derived from an EMBL/GenBank/DDBJ whole genome shotgun (WGS) entry which is preliminary data.</text>
</comment>
<proteinExistence type="predicted"/>
<gene>
    <name evidence="2" type="ORF">B0T46_21380</name>
</gene>
<dbReference type="STRING" id="1538463.B0T36_05780"/>
<dbReference type="EMBL" id="MUMY01000020">
    <property type="protein sequence ID" value="ONM46832.1"/>
    <property type="molecule type" value="Genomic_DNA"/>
</dbReference>
<accession>A0A1W0BB68</accession>
<sequence>MGRQAGSGSGPLETKLAQHLRRRGRTAPRGDVAGMVRHCLAEAAAALEPNTSRPSTVRATISGAAERWAHEGVALETVLGACYENVRAGLDYLAEQADTTASPQELLDGTRFLVRVVEMVTVAASSAYLDEHRRVAKEHQTAAQTLVSALLSGHGIAASAKRTGITVAPAYQVVALSIPPHPDETGGGIGSVSAARRKLRRVQAALASPLGSRALSLLNADGGTVLIPLGDDVDDPAMTPTPALSADVLDMIGEAAGVLLTAAVATGPTDRIPELAGRVHDVLDHIRGAGHPPGLYRITDRTDPVAAEPARLPRIPVLETPTALRIGRSA</sequence>
<protein>
    <submittedName>
        <fullName evidence="2">Transcriptional regulator</fullName>
    </submittedName>
</protein>
<dbReference type="Proteomes" id="UP000188836">
    <property type="component" value="Unassembled WGS sequence"/>
</dbReference>
<reference evidence="2 3" key="1">
    <citation type="journal article" date="2016" name="Antonie Van Leeuwenhoek">
        <title>Nocardia donostiensis sp. nov., isolated from human respiratory specimens.</title>
        <authorList>
            <person name="Ercibengoa M."/>
            <person name="Bell M."/>
            <person name="Marimon J.M."/>
            <person name="Humrighouse B."/>
            <person name="Klenk H.P."/>
            <person name="Potter G."/>
            <person name="Perez-Trallero E."/>
        </authorList>
    </citation>
    <scope>NUCLEOTIDE SEQUENCE [LARGE SCALE GENOMIC DNA]</scope>
    <source>
        <strain evidence="2 3">X1655</strain>
    </source>
</reference>
<feature type="domain" description="RsbT co-antagonist protein RsbRD N-terminal" evidence="1">
    <location>
        <begin position="22"/>
        <end position="142"/>
    </location>
</feature>
<dbReference type="Pfam" id="PF14361">
    <property type="entry name" value="RsbRD_N"/>
    <property type="match status" value="1"/>
</dbReference>
<evidence type="ECO:0000313" key="2">
    <source>
        <dbReference type="EMBL" id="ONM46832.1"/>
    </source>
</evidence>
<evidence type="ECO:0000259" key="1">
    <source>
        <dbReference type="Pfam" id="PF14361"/>
    </source>
</evidence>